<dbReference type="PANTHER" id="PTHR24320">
    <property type="entry name" value="RETINOL DEHYDROGENASE"/>
    <property type="match status" value="1"/>
</dbReference>
<comment type="caution">
    <text evidence="3">The sequence shown here is derived from an EMBL/GenBank/DDBJ whole genome shotgun (WGS) entry which is preliminary data.</text>
</comment>
<gene>
    <name evidence="3" type="ORF">B0T10DRAFT_440731</name>
</gene>
<sequence length="328" mass="36054">MQSVLHNIVGPTEVQPDNLVGRTGVVLGGASGIGYEVSRALAHAGCKVIMVSRKEEHGKEALSKIKQETPDADIEWKECDTSDLKQAKAVFSDLRESLERLNFLVLCAGINATPYETDADGIERIFSVNYLGQYYATNLLWPLIRKTSLSPGVLAPRVVIVTSELHRAAPSDAKFESLEEINDPELDPAQRYGRSKLAQILFIKYGLLERVIKPSSDSVYALSVHPGTVNTGIQQQWKEAYPGITGKLISWAVQSVGRDPEQGSYGTLWALTSSDVSEKQQNGYYYTDPGKAVKESAQASDAKLGEALWKLSEKLVRDKVGEEALVEW</sequence>
<dbReference type="PANTHER" id="PTHR24320:SF281">
    <property type="entry name" value="SHORT CHAIN DEHYDROGENASE_REDUCTASE FAMILY PROTEIN (AFU_ORTHOLOGUE AFUA_5G14310)"/>
    <property type="match status" value="1"/>
</dbReference>
<name>A0A9P9AQ10_9HYPO</name>
<dbReference type="OrthoDB" id="191139at2759"/>
<keyword evidence="4" id="KW-1185">Reference proteome</keyword>
<evidence type="ECO:0000313" key="4">
    <source>
        <dbReference type="Proteomes" id="UP000777438"/>
    </source>
</evidence>
<keyword evidence="2" id="KW-0560">Oxidoreductase</keyword>
<dbReference type="CDD" id="cd05327">
    <property type="entry name" value="retinol-DH_like_SDR_c_like"/>
    <property type="match status" value="1"/>
</dbReference>
<evidence type="ECO:0000313" key="3">
    <source>
        <dbReference type="EMBL" id="KAH6889134.1"/>
    </source>
</evidence>
<dbReference type="InterPro" id="IPR036291">
    <property type="entry name" value="NAD(P)-bd_dom_sf"/>
</dbReference>
<proteinExistence type="inferred from homology"/>
<reference evidence="3 4" key="1">
    <citation type="journal article" date="2021" name="Nat. Commun.">
        <title>Genetic determinants of endophytism in the Arabidopsis root mycobiome.</title>
        <authorList>
            <person name="Mesny F."/>
            <person name="Miyauchi S."/>
            <person name="Thiergart T."/>
            <person name="Pickel B."/>
            <person name="Atanasova L."/>
            <person name="Karlsson M."/>
            <person name="Huettel B."/>
            <person name="Barry K.W."/>
            <person name="Haridas S."/>
            <person name="Chen C."/>
            <person name="Bauer D."/>
            <person name="Andreopoulos W."/>
            <person name="Pangilinan J."/>
            <person name="LaButti K."/>
            <person name="Riley R."/>
            <person name="Lipzen A."/>
            <person name="Clum A."/>
            <person name="Drula E."/>
            <person name="Henrissat B."/>
            <person name="Kohler A."/>
            <person name="Grigoriev I.V."/>
            <person name="Martin F.M."/>
            <person name="Hacquard S."/>
        </authorList>
    </citation>
    <scope>NUCLEOTIDE SEQUENCE [LARGE SCALE GENOMIC DNA]</scope>
    <source>
        <strain evidence="3 4">MPI-CAGE-CH-0241</strain>
    </source>
</reference>
<protein>
    <submittedName>
        <fullName evidence="3">Short chain dehydrogenase/reductase family protein</fullName>
    </submittedName>
</protein>
<dbReference type="GO" id="GO:0016491">
    <property type="term" value="F:oxidoreductase activity"/>
    <property type="evidence" value="ECO:0007669"/>
    <property type="project" value="UniProtKB-KW"/>
</dbReference>
<evidence type="ECO:0000256" key="2">
    <source>
        <dbReference type="ARBA" id="ARBA00023002"/>
    </source>
</evidence>
<organism evidence="3 4">
    <name type="scientific">Thelonectria olida</name>
    <dbReference type="NCBI Taxonomy" id="1576542"/>
    <lineage>
        <taxon>Eukaryota</taxon>
        <taxon>Fungi</taxon>
        <taxon>Dikarya</taxon>
        <taxon>Ascomycota</taxon>
        <taxon>Pezizomycotina</taxon>
        <taxon>Sordariomycetes</taxon>
        <taxon>Hypocreomycetidae</taxon>
        <taxon>Hypocreales</taxon>
        <taxon>Nectriaceae</taxon>
        <taxon>Thelonectria</taxon>
    </lineage>
</organism>
<dbReference type="InterPro" id="IPR002347">
    <property type="entry name" value="SDR_fam"/>
</dbReference>
<dbReference type="Gene3D" id="3.40.50.720">
    <property type="entry name" value="NAD(P)-binding Rossmann-like Domain"/>
    <property type="match status" value="1"/>
</dbReference>
<dbReference type="SUPFAM" id="SSF51735">
    <property type="entry name" value="NAD(P)-binding Rossmann-fold domains"/>
    <property type="match status" value="1"/>
</dbReference>
<dbReference type="Pfam" id="PF00106">
    <property type="entry name" value="adh_short"/>
    <property type="match status" value="1"/>
</dbReference>
<accession>A0A9P9AQ10</accession>
<dbReference type="Proteomes" id="UP000777438">
    <property type="component" value="Unassembled WGS sequence"/>
</dbReference>
<dbReference type="EMBL" id="JAGPYM010000011">
    <property type="protein sequence ID" value="KAH6889134.1"/>
    <property type="molecule type" value="Genomic_DNA"/>
</dbReference>
<dbReference type="AlphaFoldDB" id="A0A9P9AQ10"/>
<feature type="non-terminal residue" evidence="3">
    <location>
        <position position="328"/>
    </location>
</feature>
<evidence type="ECO:0000256" key="1">
    <source>
        <dbReference type="ARBA" id="ARBA00006484"/>
    </source>
</evidence>
<comment type="similarity">
    <text evidence="1">Belongs to the short-chain dehydrogenases/reductases (SDR) family.</text>
</comment>